<sequence length="325" mass="35919">MLTQAEQIRDVLERERQEKDEGIKTAVDRLEDSAYALYSNVEDCENTIKLFTPFLISTQSRLNTISQQLTSQNSPLASTQPPLNTTQSALPMYPSSLTYSVAAAAHLPPSVDQAVARASIRARQILLEPKIGNSVFPLNSSSSDIATKLNNALSKIRKPSTPSSEIQAVQVQCNGSLVIELENENIASWIRSPTGHTALETQLELAVTVQDRTHPIVVQYLPISLPIKRENFLRMVEKENTLPINSLDSICWIKPPHRCSNEQSKAFALIQVCDAALANNILREGICINKNHFLRVTALLKQTHVGLAVDLTERQLAQLPIPNTA</sequence>
<protein>
    <submittedName>
        <fullName evidence="1">Uncharacterized protein</fullName>
    </submittedName>
</protein>
<evidence type="ECO:0000313" key="2">
    <source>
        <dbReference type="Proteomes" id="UP000183567"/>
    </source>
</evidence>
<gene>
    <name evidence="1" type="ORF">AZE42_10164</name>
</gene>
<comment type="caution">
    <text evidence="1">The sequence shown here is derived from an EMBL/GenBank/DDBJ whole genome shotgun (WGS) entry which is preliminary data.</text>
</comment>
<accession>A0A1J8QQJ0</accession>
<proteinExistence type="predicted"/>
<dbReference type="Proteomes" id="UP000183567">
    <property type="component" value="Unassembled WGS sequence"/>
</dbReference>
<dbReference type="OrthoDB" id="2800503at2759"/>
<dbReference type="EMBL" id="LVVM01004980">
    <property type="protein sequence ID" value="OJA11650.1"/>
    <property type="molecule type" value="Genomic_DNA"/>
</dbReference>
<reference evidence="1 2" key="1">
    <citation type="submission" date="2016-03" db="EMBL/GenBank/DDBJ databases">
        <title>Comparative genomics of the ectomycorrhizal sister species Rhizopogon vinicolor and Rhizopogon vesiculosus (Basidiomycota: Boletales) reveals a divergence of the mating type B locus.</title>
        <authorList>
            <person name="Mujic A.B."/>
            <person name="Kuo A."/>
            <person name="Tritt A."/>
            <person name="Lipzen A."/>
            <person name="Chen C."/>
            <person name="Johnson J."/>
            <person name="Sharma A."/>
            <person name="Barry K."/>
            <person name="Grigoriev I.V."/>
            <person name="Spatafora J.W."/>
        </authorList>
    </citation>
    <scope>NUCLEOTIDE SEQUENCE [LARGE SCALE GENOMIC DNA]</scope>
    <source>
        <strain evidence="1 2">AM-OR11-056</strain>
    </source>
</reference>
<dbReference type="AlphaFoldDB" id="A0A1J8QQJ0"/>
<organism evidence="1 2">
    <name type="scientific">Rhizopogon vesiculosus</name>
    <dbReference type="NCBI Taxonomy" id="180088"/>
    <lineage>
        <taxon>Eukaryota</taxon>
        <taxon>Fungi</taxon>
        <taxon>Dikarya</taxon>
        <taxon>Basidiomycota</taxon>
        <taxon>Agaricomycotina</taxon>
        <taxon>Agaricomycetes</taxon>
        <taxon>Agaricomycetidae</taxon>
        <taxon>Boletales</taxon>
        <taxon>Suillineae</taxon>
        <taxon>Rhizopogonaceae</taxon>
        <taxon>Rhizopogon</taxon>
    </lineage>
</organism>
<evidence type="ECO:0000313" key="1">
    <source>
        <dbReference type="EMBL" id="OJA11650.1"/>
    </source>
</evidence>
<keyword evidence="2" id="KW-1185">Reference proteome</keyword>
<name>A0A1J8QQJ0_9AGAM</name>